<keyword evidence="3" id="KW-1185">Reference proteome</keyword>
<feature type="region of interest" description="Disordered" evidence="1">
    <location>
        <begin position="1"/>
        <end position="20"/>
    </location>
</feature>
<reference evidence="2 3" key="1">
    <citation type="submission" date="2015-04" db="EMBL/GenBank/DDBJ databases">
        <title>Complete genome sequence of Schizopora paradoxa KUC8140, a cosmopolitan wood degrader in East Asia.</title>
        <authorList>
            <consortium name="DOE Joint Genome Institute"/>
            <person name="Min B."/>
            <person name="Park H."/>
            <person name="Jang Y."/>
            <person name="Kim J.-J."/>
            <person name="Kim K.H."/>
            <person name="Pangilinan J."/>
            <person name="Lipzen A."/>
            <person name="Riley R."/>
            <person name="Grigoriev I.V."/>
            <person name="Spatafora J.W."/>
            <person name="Choi I.-G."/>
        </authorList>
    </citation>
    <scope>NUCLEOTIDE SEQUENCE [LARGE SCALE GENOMIC DNA]</scope>
    <source>
        <strain evidence="2 3">KUC8140</strain>
    </source>
</reference>
<sequence length="764" mass="84204">MAISSSSPPSSGRAASRLGEATATTPMTYQAFKPRFPVDPFAASSPAAREPWTLKQEKLPTLRHLQSERRVILVLGQPSISVLEPLFHSLHLASSLLIIASHRPPAVPATAQPAVRVLRLTFPIAVENNGGPRLVALLERAEQVARIWRRFGGDRVQELIEETQNPDEFDITKGPKKMRFSYTTAPITTPVLPDSTVPPRSKTTSTPPLTRDNSSKQLERSSTMRRRSAVLPPSDPNQRPFDAILNFLPSDIPDKIILKNAILVTTLTRPYFVAASETLPPPTLRFRSEGAVTRSDTRLAVPKGPARKWSLFRGTSSIAARSFPFVNDQSALAASAGRPQMRDSRQTSNASVTSARNVASLLTLRKPRIIHLLSTPPSKPSQVNPYSILSHEHARLIRSIEAFLLSFSMPSTNPYTPQQADDDMERAKPYIVPTSALCDVLCLSPKTPEEDAAMQTDWSLAELLLSGALEDPAADALSDVGRGKQSDVKRLSNRAWIAGVNDIIVQTQEGGAISRSRSPENVASKKDMMRALAERMSLPATPDEGETTESEEPSPVVESRRSLERDNSRTDRVRMSQEQPSRRRHGLLTPPASDETSGELDSRLSTPEPEPRSARRSASVIAYSTQTPKRADTSRRESRDSRPAPVRRASSHTAATERPAVPHPAMKRSSVDHHSNTKSATHSHSQHTHTHSHTHSQSHNHQQQSHSHSHSNTQSQSHTKTAIKTRSVLPYSNNRSSDYFATDSREKKAPKWMFWKAQTGIAVA</sequence>
<feature type="compositionally biased region" description="Low complexity" evidence="1">
    <location>
        <begin position="1"/>
        <end position="17"/>
    </location>
</feature>
<feature type="region of interest" description="Disordered" evidence="1">
    <location>
        <begin position="187"/>
        <end position="237"/>
    </location>
</feature>
<feature type="region of interest" description="Disordered" evidence="1">
    <location>
        <begin position="537"/>
        <end position="743"/>
    </location>
</feature>
<evidence type="ECO:0000313" key="3">
    <source>
        <dbReference type="Proteomes" id="UP000053477"/>
    </source>
</evidence>
<protein>
    <submittedName>
        <fullName evidence="2">Uncharacterized protein</fullName>
    </submittedName>
</protein>
<dbReference type="AlphaFoldDB" id="A0A0H2RD67"/>
<dbReference type="STRING" id="27342.A0A0H2RD67"/>
<name>A0A0H2RD67_9AGAM</name>
<proteinExistence type="predicted"/>
<feature type="compositionally biased region" description="Basic residues" evidence="1">
    <location>
        <begin position="684"/>
        <end position="698"/>
    </location>
</feature>
<feature type="compositionally biased region" description="Polar residues" evidence="1">
    <location>
        <begin position="720"/>
        <end position="739"/>
    </location>
</feature>
<dbReference type="OrthoDB" id="3265311at2759"/>
<feature type="compositionally biased region" description="Acidic residues" evidence="1">
    <location>
        <begin position="543"/>
        <end position="552"/>
    </location>
</feature>
<evidence type="ECO:0000313" key="2">
    <source>
        <dbReference type="EMBL" id="KLO09830.1"/>
    </source>
</evidence>
<feature type="compositionally biased region" description="Basic and acidic residues" evidence="1">
    <location>
        <begin position="558"/>
        <end position="575"/>
    </location>
</feature>
<feature type="compositionally biased region" description="Polar residues" evidence="1">
    <location>
        <begin position="201"/>
        <end position="212"/>
    </location>
</feature>
<feature type="compositionally biased region" description="Low complexity" evidence="1">
    <location>
        <begin position="699"/>
        <end position="719"/>
    </location>
</feature>
<gene>
    <name evidence="2" type="ORF">SCHPADRAFT_943303</name>
</gene>
<dbReference type="EMBL" id="KQ086043">
    <property type="protein sequence ID" value="KLO09830.1"/>
    <property type="molecule type" value="Genomic_DNA"/>
</dbReference>
<evidence type="ECO:0000256" key="1">
    <source>
        <dbReference type="SAM" id="MobiDB-lite"/>
    </source>
</evidence>
<feature type="compositionally biased region" description="Basic and acidic residues" evidence="1">
    <location>
        <begin position="629"/>
        <end position="642"/>
    </location>
</feature>
<organism evidence="2 3">
    <name type="scientific">Schizopora paradoxa</name>
    <dbReference type="NCBI Taxonomy" id="27342"/>
    <lineage>
        <taxon>Eukaryota</taxon>
        <taxon>Fungi</taxon>
        <taxon>Dikarya</taxon>
        <taxon>Basidiomycota</taxon>
        <taxon>Agaricomycotina</taxon>
        <taxon>Agaricomycetes</taxon>
        <taxon>Hymenochaetales</taxon>
        <taxon>Schizoporaceae</taxon>
        <taxon>Schizopora</taxon>
    </lineage>
</organism>
<accession>A0A0H2RD67</accession>
<dbReference type="InParanoid" id="A0A0H2RD67"/>
<dbReference type="Proteomes" id="UP000053477">
    <property type="component" value="Unassembled WGS sequence"/>
</dbReference>